<dbReference type="EMBL" id="CM023483">
    <property type="protein sequence ID" value="KAH6936538.1"/>
    <property type="molecule type" value="Genomic_DNA"/>
</dbReference>
<sequence>MMSVAARVATLQRSTPPDDGRPTFLRRREGLNTNKKARGLFRAGESRPSSADRRDPDAWPKVPPPPAHGGGTAQSRAVEVAACGTPSSGLVPKKTAAARSSPVARGNGHCAIRASHTSVITGI</sequence>
<dbReference type="Proteomes" id="UP000821845">
    <property type="component" value="Chromosome 3"/>
</dbReference>
<evidence type="ECO:0000313" key="2">
    <source>
        <dbReference type="Proteomes" id="UP000821845"/>
    </source>
</evidence>
<gene>
    <name evidence="1" type="ORF">HPB50_019099</name>
</gene>
<name>A0ACB7SNV3_HYAAI</name>
<proteinExistence type="predicted"/>
<keyword evidence="2" id="KW-1185">Reference proteome</keyword>
<reference evidence="1" key="1">
    <citation type="submission" date="2020-05" db="EMBL/GenBank/DDBJ databases">
        <title>Large-scale comparative analyses of tick genomes elucidate their genetic diversity and vector capacities.</title>
        <authorList>
            <person name="Jia N."/>
            <person name="Wang J."/>
            <person name="Shi W."/>
            <person name="Du L."/>
            <person name="Sun Y."/>
            <person name="Zhan W."/>
            <person name="Jiang J."/>
            <person name="Wang Q."/>
            <person name="Zhang B."/>
            <person name="Ji P."/>
            <person name="Sakyi L.B."/>
            <person name="Cui X."/>
            <person name="Yuan T."/>
            <person name="Jiang B."/>
            <person name="Yang W."/>
            <person name="Lam T.T.-Y."/>
            <person name="Chang Q."/>
            <person name="Ding S."/>
            <person name="Wang X."/>
            <person name="Zhu J."/>
            <person name="Ruan X."/>
            <person name="Zhao L."/>
            <person name="Wei J."/>
            <person name="Que T."/>
            <person name="Du C."/>
            <person name="Cheng J."/>
            <person name="Dai P."/>
            <person name="Han X."/>
            <person name="Huang E."/>
            <person name="Gao Y."/>
            <person name="Liu J."/>
            <person name="Shao H."/>
            <person name="Ye R."/>
            <person name="Li L."/>
            <person name="Wei W."/>
            <person name="Wang X."/>
            <person name="Wang C."/>
            <person name="Yang T."/>
            <person name="Huo Q."/>
            <person name="Li W."/>
            <person name="Guo W."/>
            <person name="Chen H."/>
            <person name="Zhou L."/>
            <person name="Ni X."/>
            <person name="Tian J."/>
            <person name="Zhou Y."/>
            <person name="Sheng Y."/>
            <person name="Liu T."/>
            <person name="Pan Y."/>
            <person name="Xia L."/>
            <person name="Li J."/>
            <person name="Zhao F."/>
            <person name="Cao W."/>
        </authorList>
    </citation>
    <scope>NUCLEOTIDE SEQUENCE</scope>
    <source>
        <strain evidence="1">Hyas-2018</strain>
    </source>
</reference>
<evidence type="ECO:0000313" key="1">
    <source>
        <dbReference type="EMBL" id="KAH6936538.1"/>
    </source>
</evidence>
<organism evidence="1 2">
    <name type="scientific">Hyalomma asiaticum</name>
    <name type="common">Tick</name>
    <dbReference type="NCBI Taxonomy" id="266040"/>
    <lineage>
        <taxon>Eukaryota</taxon>
        <taxon>Metazoa</taxon>
        <taxon>Ecdysozoa</taxon>
        <taxon>Arthropoda</taxon>
        <taxon>Chelicerata</taxon>
        <taxon>Arachnida</taxon>
        <taxon>Acari</taxon>
        <taxon>Parasitiformes</taxon>
        <taxon>Ixodida</taxon>
        <taxon>Ixodoidea</taxon>
        <taxon>Ixodidae</taxon>
        <taxon>Hyalomminae</taxon>
        <taxon>Hyalomma</taxon>
    </lineage>
</organism>
<comment type="caution">
    <text evidence="1">The sequence shown here is derived from an EMBL/GenBank/DDBJ whole genome shotgun (WGS) entry which is preliminary data.</text>
</comment>
<accession>A0ACB7SNV3</accession>
<protein>
    <submittedName>
        <fullName evidence="1">Uncharacterized protein</fullName>
    </submittedName>
</protein>